<feature type="transmembrane region" description="Helical" evidence="10">
    <location>
        <begin position="513"/>
        <end position="534"/>
    </location>
</feature>
<comment type="function">
    <text evidence="8 10 11">Involved in peptidoglycan biosynthesis. Transports lipid-linked peptidoglycan precursors from the inner to the outer leaflet of the cytoplasmic membrane.</text>
</comment>
<evidence type="ECO:0000256" key="10">
    <source>
        <dbReference type="HAMAP-Rule" id="MF_02078"/>
    </source>
</evidence>
<feature type="transmembrane region" description="Helical" evidence="10">
    <location>
        <begin position="218"/>
        <end position="240"/>
    </location>
</feature>
<dbReference type="OrthoDB" id="9816572at2"/>
<keyword evidence="7 10" id="KW-0472">Membrane</keyword>
<evidence type="ECO:0000256" key="8">
    <source>
        <dbReference type="ARBA" id="ARBA00060041"/>
    </source>
</evidence>
<sequence>MSACTRSIASATMPNRDAEIPAVSDKAAQPSSRLVRDSAVVGAATILSRLLGFARDVLIARLLGAGPVADAFLAALRLPNLVRRVLGEGGLNAPFVPLYLEIKAERDEEAARRFAGEASAQLGVLLIVLVGLGELFAPWLVLGLAGGFADEPATLALAAQYTRLMLPFLLLTTMAALLAALLNAEKHFAIAAIAPALMNAILLGVLLTMLWTGSPPETGASVLAASVSLTGLAHLAMIVIRLRSTGLPRLSLRWSPDMTRLIRTGGATLLAASAAQLVLLVATQIASAEPGSVAALYYADRVFQLPLGFVGVAMGTVVLSDMAAAQATTAEHDAMLGRALALGLALGVPAATALAALAGPIVSVLFEHGRFGAEDRDRTEAALRAFAYGLPFAVVAKVLGQVYFARQTPRPALIAGLAAVLIAVVVGLIAGSRGNAAEVAALAASFAFLVQAGLTAYFLRRDGLWRPSAGNLRPILAVFVASAAMLAALILILPVVSGPLGLEQPTLHRIAALAGLCLAGLLVYGLAGLVLGAFGPRHLRRRQV</sequence>
<keyword evidence="10" id="KW-0997">Cell inner membrane</keyword>
<dbReference type="CDD" id="cd13123">
    <property type="entry name" value="MATE_MurJ_like"/>
    <property type="match status" value="1"/>
</dbReference>
<dbReference type="GO" id="GO:0071555">
    <property type="term" value="P:cell wall organization"/>
    <property type="evidence" value="ECO:0007669"/>
    <property type="project" value="UniProtKB-UniRule"/>
</dbReference>
<dbReference type="AlphaFoldDB" id="A0A370L8C5"/>
<protein>
    <recommendedName>
        <fullName evidence="10">Probable lipid II flippase MurJ</fullName>
    </recommendedName>
</protein>
<dbReference type="PRINTS" id="PR01806">
    <property type="entry name" value="VIRFACTRMVIN"/>
</dbReference>
<keyword evidence="2 10" id="KW-1003">Cell membrane</keyword>
<organism evidence="12 13">
    <name type="scientific">Bosea caraganae</name>
    <dbReference type="NCBI Taxonomy" id="2763117"/>
    <lineage>
        <taxon>Bacteria</taxon>
        <taxon>Pseudomonadati</taxon>
        <taxon>Pseudomonadota</taxon>
        <taxon>Alphaproteobacteria</taxon>
        <taxon>Hyphomicrobiales</taxon>
        <taxon>Boseaceae</taxon>
        <taxon>Bosea</taxon>
    </lineage>
</organism>
<comment type="similarity">
    <text evidence="9 10 11">Belongs to the MurJ/MviN family.</text>
</comment>
<keyword evidence="10 11" id="KW-0813">Transport</keyword>
<comment type="pathway">
    <text evidence="10">Cell wall biogenesis; peptidoglycan biosynthesis.</text>
</comment>
<dbReference type="PANTHER" id="PTHR47019:SF1">
    <property type="entry name" value="LIPID II FLIPPASE MURJ"/>
    <property type="match status" value="1"/>
</dbReference>
<accession>A0A370L8C5</accession>
<feature type="transmembrane region" description="Helical" evidence="10">
    <location>
        <begin position="439"/>
        <end position="459"/>
    </location>
</feature>
<keyword evidence="6 10" id="KW-1133">Transmembrane helix</keyword>
<evidence type="ECO:0000256" key="5">
    <source>
        <dbReference type="ARBA" id="ARBA00022984"/>
    </source>
</evidence>
<comment type="subcellular location">
    <subcellularLocation>
        <location evidence="10">Cell inner membrane</location>
        <topology evidence="10">Multi-pass membrane protein</topology>
    </subcellularLocation>
    <subcellularLocation>
        <location evidence="1">Cell membrane</location>
        <topology evidence="1">Multi-pass membrane protein</topology>
    </subcellularLocation>
</comment>
<dbReference type="PANTHER" id="PTHR47019">
    <property type="entry name" value="LIPID II FLIPPASE MURJ"/>
    <property type="match status" value="1"/>
</dbReference>
<name>A0A370L8C5_9HYPH</name>
<evidence type="ECO:0000256" key="2">
    <source>
        <dbReference type="ARBA" id="ARBA00022475"/>
    </source>
</evidence>
<dbReference type="Pfam" id="PF03023">
    <property type="entry name" value="MurJ"/>
    <property type="match status" value="1"/>
</dbReference>
<keyword evidence="10 11" id="KW-0961">Cell wall biogenesis/degradation</keyword>
<dbReference type="HAMAP" id="MF_02078">
    <property type="entry name" value="MurJ_MviN"/>
    <property type="match status" value="1"/>
</dbReference>
<feature type="transmembrane region" description="Helical" evidence="10">
    <location>
        <begin position="302"/>
        <end position="319"/>
    </location>
</feature>
<feature type="transmembrane region" description="Helical" evidence="10">
    <location>
        <begin position="261"/>
        <end position="282"/>
    </location>
</feature>
<feature type="transmembrane region" description="Helical" evidence="10">
    <location>
        <begin position="471"/>
        <end position="493"/>
    </location>
</feature>
<comment type="caution">
    <text evidence="12">The sequence shown here is derived from an EMBL/GenBank/DDBJ whole genome shotgun (WGS) entry which is preliminary data.</text>
</comment>
<gene>
    <name evidence="12" type="primary">mviN</name>
    <name evidence="10" type="synonym">murJ</name>
    <name evidence="12" type="ORF">DWE98_07135</name>
</gene>
<evidence type="ECO:0000256" key="1">
    <source>
        <dbReference type="ARBA" id="ARBA00004651"/>
    </source>
</evidence>
<keyword evidence="3 10" id="KW-0812">Transmembrane</keyword>
<dbReference type="GO" id="GO:0015648">
    <property type="term" value="F:lipid-linked peptidoglycan transporter activity"/>
    <property type="evidence" value="ECO:0007669"/>
    <property type="project" value="UniProtKB-UniRule"/>
</dbReference>
<evidence type="ECO:0000256" key="11">
    <source>
        <dbReference type="PIRNR" id="PIRNR002869"/>
    </source>
</evidence>
<dbReference type="GO" id="GO:0008360">
    <property type="term" value="P:regulation of cell shape"/>
    <property type="evidence" value="ECO:0007669"/>
    <property type="project" value="UniProtKB-UniRule"/>
</dbReference>
<dbReference type="Proteomes" id="UP000255207">
    <property type="component" value="Unassembled WGS sequence"/>
</dbReference>
<evidence type="ECO:0000256" key="7">
    <source>
        <dbReference type="ARBA" id="ARBA00023136"/>
    </source>
</evidence>
<dbReference type="NCBIfam" id="TIGR01695">
    <property type="entry name" value="murJ_mviN"/>
    <property type="match status" value="1"/>
</dbReference>
<feature type="transmembrane region" description="Helical" evidence="10">
    <location>
        <begin position="340"/>
        <end position="366"/>
    </location>
</feature>
<evidence type="ECO:0000256" key="6">
    <source>
        <dbReference type="ARBA" id="ARBA00022989"/>
    </source>
</evidence>
<evidence type="ECO:0000256" key="3">
    <source>
        <dbReference type="ARBA" id="ARBA00022692"/>
    </source>
</evidence>
<dbReference type="InterPro" id="IPR004268">
    <property type="entry name" value="MurJ"/>
</dbReference>
<feature type="transmembrane region" description="Helical" evidence="10">
    <location>
        <begin position="164"/>
        <end position="182"/>
    </location>
</feature>
<feature type="transmembrane region" description="Helical" evidence="10">
    <location>
        <begin position="386"/>
        <end position="405"/>
    </location>
</feature>
<evidence type="ECO:0000313" key="12">
    <source>
        <dbReference type="EMBL" id="RDJ26629.1"/>
    </source>
</evidence>
<dbReference type="EMBL" id="QQTP01000003">
    <property type="protein sequence ID" value="RDJ26629.1"/>
    <property type="molecule type" value="Genomic_DNA"/>
</dbReference>
<reference evidence="13" key="1">
    <citation type="submission" date="2018-07" db="EMBL/GenBank/DDBJ databases">
        <authorList>
            <person name="Safronova V.I."/>
            <person name="Chirak E.R."/>
            <person name="Sazanova A.L."/>
        </authorList>
    </citation>
    <scope>NUCLEOTIDE SEQUENCE [LARGE SCALE GENOMIC DNA]</scope>
    <source>
        <strain evidence="13">RCAM04685</strain>
    </source>
</reference>
<keyword evidence="13" id="KW-1185">Reference proteome</keyword>
<dbReference type="InterPro" id="IPR051050">
    <property type="entry name" value="Lipid_II_flippase_MurJ/MviN"/>
</dbReference>
<feature type="transmembrane region" description="Helical" evidence="10">
    <location>
        <begin position="189"/>
        <end position="212"/>
    </location>
</feature>
<feature type="transmembrane region" description="Helical" evidence="10">
    <location>
        <begin position="412"/>
        <end position="433"/>
    </location>
</feature>
<evidence type="ECO:0000256" key="9">
    <source>
        <dbReference type="ARBA" id="ARBA00061532"/>
    </source>
</evidence>
<evidence type="ECO:0000313" key="13">
    <source>
        <dbReference type="Proteomes" id="UP000255207"/>
    </source>
</evidence>
<dbReference type="GO" id="GO:0034204">
    <property type="term" value="P:lipid translocation"/>
    <property type="evidence" value="ECO:0007669"/>
    <property type="project" value="TreeGrafter"/>
</dbReference>
<dbReference type="GO" id="GO:0005886">
    <property type="term" value="C:plasma membrane"/>
    <property type="evidence" value="ECO:0007669"/>
    <property type="project" value="UniProtKB-SubCell"/>
</dbReference>
<dbReference type="UniPathway" id="UPA00219"/>
<evidence type="ECO:0000256" key="4">
    <source>
        <dbReference type="ARBA" id="ARBA00022960"/>
    </source>
</evidence>
<dbReference type="PIRSF" id="PIRSF002869">
    <property type="entry name" value="MviN"/>
    <property type="match status" value="1"/>
</dbReference>
<proteinExistence type="inferred from homology"/>
<dbReference type="GO" id="GO:0009252">
    <property type="term" value="P:peptidoglycan biosynthetic process"/>
    <property type="evidence" value="ECO:0007669"/>
    <property type="project" value="UniProtKB-UniRule"/>
</dbReference>
<keyword evidence="4 10" id="KW-0133">Cell shape</keyword>
<feature type="transmembrane region" description="Helical" evidence="10">
    <location>
        <begin position="122"/>
        <end position="144"/>
    </location>
</feature>
<keyword evidence="5 10" id="KW-0573">Peptidoglycan synthesis</keyword>